<organism evidence="2 3">
    <name type="scientific">Rotaria magnacalcarata</name>
    <dbReference type="NCBI Taxonomy" id="392030"/>
    <lineage>
        <taxon>Eukaryota</taxon>
        <taxon>Metazoa</taxon>
        <taxon>Spiralia</taxon>
        <taxon>Gnathifera</taxon>
        <taxon>Rotifera</taxon>
        <taxon>Eurotatoria</taxon>
        <taxon>Bdelloidea</taxon>
        <taxon>Philodinida</taxon>
        <taxon>Philodinidae</taxon>
        <taxon>Rotaria</taxon>
    </lineage>
</organism>
<dbReference type="AlphaFoldDB" id="A0A8S3JD94"/>
<evidence type="ECO:0000313" key="2">
    <source>
        <dbReference type="EMBL" id="CAF5214525.1"/>
    </source>
</evidence>
<comment type="caution">
    <text evidence="2">The sequence shown here is derived from an EMBL/GenBank/DDBJ whole genome shotgun (WGS) entry which is preliminary data.</text>
</comment>
<protein>
    <submittedName>
        <fullName evidence="2">Uncharacterized protein</fullName>
    </submittedName>
</protein>
<sequence length="154" mass="17320">TTPNEFLEFAKEMGLGRIQPTSLTPSPPPPNNNNNNGCTLIGLSAFNNLCHLIEDIHKLKTENEHLRAHLELISHTEKFLLKTEKNDNRAEKKTMHSRIFINDGEGEFDDDKSSTVSPSNSLKIKKSGSSNQSLTNRERQGMIIFTEIKKSTET</sequence>
<feature type="compositionally biased region" description="Polar residues" evidence="1">
    <location>
        <begin position="114"/>
        <end position="135"/>
    </location>
</feature>
<gene>
    <name evidence="2" type="ORF">GIL414_LOCUS80991</name>
</gene>
<reference evidence="2" key="1">
    <citation type="submission" date="2021-02" db="EMBL/GenBank/DDBJ databases">
        <authorList>
            <person name="Nowell W R."/>
        </authorList>
    </citation>
    <scope>NUCLEOTIDE SEQUENCE</scope>
</reference>
<feature type="region of interest" description="Disordered" evidence="1">
    <location>
        <begin position="90"/>
        <end position="154"/>
    </location>
</feature>
<dbReference type="Proteomes" id="UP000681720">
    <property type="component" value="Unassembled WGS sequence"/>
</dbReference>
<feature type="non-terminal residue" evidence="2">
    <location>
        <position position="1"/>
    </location>
</feature>
<dbReference type="EMBL" id="CAJOBJ010356274">
    <property type="protein sequence ID" value="CAF5214525.1"/>
    <property type="molecule type" value="Genomic_DNA"/>
</dbReference>
<accession>A0A8S3JD94</accession>
<name>A0A8S3JD94_9BILA</name>
<evidence type="ECO:0000256" key="1">
    <source>
        <dbReference type="SAM" id="MobiDB-lite"/>
    </source>
</evidence>
<evidence type="ECO:0000313" key="3">
    <source>
        <dbReference type="Proteomes" id="UP000681720"/>
    </source>
</evidence>
<proteinExistence type="predicted"/>